<feature type="transmembrane region" description="Helical" evidence="7">
    <location>
        <begin position="43"/>
        <end position="62"/>
    </location>
</feature>
<feature type="transmembrane region" description="Helical" evidence="7">
    <location>
        <begin position="99"/>
        <end position="120"/>
    </location>
</feature>
<keyword evidence="2" id="KW-0813">Transport</keyword>
<dbReference type="SUPFAM" id="SSF103473">
    <property type="entry name" value="MFS general substrate transporter"/>
    <property type="match status" value="1"/>
</dbReference>
<proteinExistence type="predicted"/>
<accession>A0ABY8B3M4</accession>
<dbReference type="InterPro" id="IPR036259">
    <property type="entry name" value="MFS_trans_sf"/>
</dbReference>
<feature type="transmembrane region" description="Helical" evidence="7">
    <location>
        <begin position="366"/>
        <end position="388"/>
    </location>
</feature>
<gene>
    <name evidence="9" type="ORF">OE059_02660</name>
</gene>
<keyword evidence="4 7" id="KW-0812">Transmembrane</keyword>
<evidence type="ECO:0000313" key="9">
    <source>
        <dbReference type="EMBL" id="WED55778.1"/>
    </source>
</evidence>
<feature type="transmembrane region" description="Helical" evidence="7">
    <location>
        <begin position="253"/>
        <end position="272"/>
    </location>
</feature>
<evidence type="ECO:0000256" key="7">
    <source>
        <dbReference type="SAM" id="Phobius"/>
    </source>
</evidence>
<evidence type="ECO:0000256" key="4">
    <source>
        <dbReference type="ARBA" id="ARBA00022692"/>
    </source>
</evidence>
<feature type="transmembrane region" description="Helical" evidence="7">
    <location>
        <begin position="74"/>
        <end position="93"/>
    </location>
</feature>
<feature type="transmembrane region" description="Helical" evidence="7">
    <location>
        <begin position="132"/>
        <end position="156"/>
    </location>
</feature>
<evidence type="ECO:0000259" key="8">
    <source>
        <dbReference type="PROSITE" id="PS50850"/>
    </source>
</evidence>
<feature type="transmembrane region" description="Helical" evidence="7">
    <location>
        <begin position="162"/>
        <end position="181"/>
    </location>
</feature>
<dbReference type="Pfam" id="PF07690">
    <property type="entry name" value="MFS_1"/>
    <property type="match status" value="2"/>
</dbReference>
<dbReference type="InterPro" id="IPR020846">
    <property type="entry name" value="MFS_dom"/>
</dbReference>
<sequence length="401" mass="44375">MELYRWDLNLKVRLFGEGLFNLLFWMYFPFITVYFARTLGVELAGLLMAVPPLFLLVGSLIGGSLADEIGRRPVMLAGTFSQGFLFLVFALSTNAYVDYITYISIGFMGAIYKPASSAMVADLVPTEHLRNVFATFMASNNIGAVLGPLLGAVLFFEYRQALLLGCALVLFGYGGLLAVLTSETRPVSTEKTVATTFFTQGRSYATILIDPLFRLYLIAGVFALIPIMQLDVYLPVYLIEQTPATFNVSNTVLFGWLVAYNGLLFVVFIIPVTRVFRAWDERRVLLLSTFLGGFGTFLVAFSSNIWYLLIVTTMFTFGELIRSPVSQSFVSHYAPIESRGQYLATDTLQNTIGKFLAPVTVFASGFLSPLAVFTLILLSALIGMGLYAKLFDKLNQMKVSS</sequence>
<dbReference type="PANTHER" id="PTHR23517">
    <property type="entry name" value="RESISTANCE PROTEIN MDTM, PUTATIVE-RELATED-RELATED"/>
    <property type="match status" value="1"/>
</dbReference>
<keyword evidence="10" id="KW-1185">Reference proteome</keyword>
<evidence type="ECO:0000256" key="5">
    <source>
        <dbReference type="ARBA" id="ARBA00022989"/>
    </source>
</evidence>
<name>A0ABY8B3M4_9BACL</name>
<evidence type="ECO:0000256" key="1">
    <source>
        <dbReference type="ARBA" id="ARBA00004651"/>
    </source>
</evidence>
<dbReference type="RefSeq" id="WP_214687489.1">
    <property type="nucleotide sequence ID" value="NZ_CAXPIM010000120.1"/>
</dbReference>
<feature type="domain" description="Major facilitator superfamily (MFS) profile" evidence="8">
    <location>
        <begin position="1"/>
        <end position="395"/>
    </location>
</feature>
<evidence type="ECO:0000256" key="2">
    <source>
        <dbReference type="ARBA" id="ARBA00022448"/>
    </source>
</evidence>
<dbReference type="Gene3D" id="1.20.1250.20">
    <property type="entry name" value="MFS general substrate transporter like domains"/>
    <property type="match status" value="1"/>
</dbReference>
<keyword evidence="5 7" id="KW-1133">Transmembrane helix</keyword>
<organism evidence="9 10">
    <name type="scientific">Exiguobacterium profundum</name>
    <dbReference type="NCBI Taxonomy" id="307643"/>
    <lineage>
        <taxon>Bacteria</taxon>
        <taxon>Bacillati</taxon>
        <taxon>Bacillota</taxon>
        <taxon>Bacilli</taxon>
        <taxon>Bacillales</taxon>
        <taxon>Bacillales Family XII. Incertae Sedis</taxon>
        <taxon>Exiguobacterium</taxon>
    </lineage>
</organism>
<evidence type="ECO:0000256" key="3">
    <source>
        <dbReference type="ARBA" id="ARBA00022475"/>
    </source>
</evidence>
<reference evidence="9 10" key="1">
    <citation type="submission" date="2022-10" db="EMBL/GenBank/DDBJ databases">
        <title>Complete genome sequence of Exiguobacterium profundum TSS-3 isolated from an extremely saline-alkaline spring located in Ixtapa, Chiapas-Mexico.</title>
        <authorList>
            <person name="Rincon-Rosales R."/>
            <person name="Rogel M.A."/>
            <person name="Rincon-Molina C.I."/>
            <person name="Guerrero G."/>
            <person name="Manzano-Gomez L.A."/>
            <person name="Lopez-Lopez A."/>
            <person name="Rincon Molina F.A."/>
            <person name="Martinez-Romero E."/>
        </authorList>
    </citation>
    <scope>NUCLEOTIDE SEQUENCE [LARGE SCALE GENOMIC DNA]</scope>
    <source>
        <strain evidence="9 10">TSS-3</strain>
    </source>
</reference>
<protein>
    <submittedName>
        <fullName evidence="9">MFS transporter</fullName>
    </submittedName>
</protein>
<evidence type="ECO:0000313" key="10">
    <source>
        <dbReference type="Proteomes" id="UP001219957"/>
    </source>
</evidence>
<dbReference type="PANTHER" id="PTHR23517:SF3">
    <property type="entry name" value="INTEGRAL MEMBRANE TRANSPORT PROTEIN"/>
    <property type="match status" value="1"/>
</dbReference>
<dbReference type="InterPro" id="IPR050171">
    <property type="entry name" value="MFS_Transporters"/>
</dbReference>
<dbReference type="EMBL" id="CP109617">
    <property type="protein sequence ID" value="WED55778.1"/>
    <property type="molecule type" value="Genomic_DNA"/>
</dbReference>
<feature type="transmembrane region" description="Helical" evidence="7">
    <location>
        <begin position="12"/>
        <end position="37"/>
    </location>
</feature>
<evidence type="ECO:0000256" key="6">
    <source>
        <dbReference type="ARBA" id="ARBA00023136"/>
    </source>
</evidence>
<feature type="transmembrane region" description="Helical" evidence="7">
    <location>
        <begin position="212"/>
        <end position="233"/>
    </location>
</feature>
<dbReference type="InterPro" id="IPR011701">
    <property type="entry name" value="MFS"/>
</dbReference>
<keyword evidence="3" id="KW-1003">Cell membrane</keyword>
<dbReference type="PROSITE" id="PS50850">
    <property type="entry name" value="MFS"/>
    <property type="match status" value="1"/>
</dbReference>
<keyword evidence="6 7" id="KW-0472">Membrane</keyword>
<dbReference type="Proteomes" id="UP001219957">
    <property type="component" value="Chromosome"/>
</dbReference>
<comment type="subcellular location">
    <subcellularLocation>
        <location evidence="1">Cell membrane</location>
        <topology evidence="1">Multi-pass membrane protein</topology>
    </subcellularLocation>
</comment>
<feature type="transmembrane region" description="Helical" evidence="7">
    <location>
        <begin position="284"/>
        <end position="309"/>
    </location>
</feature>